<dbReference type="InterPro" id="IPR046167">
    <property type="entry name" value="DUF6169"/>
</dbReference>
<reference evidence="1 2" key="1">
    <citation type="submission" date="2022-03" db="EMBL/GenBank/DDBJ databases">
        <title>Parabacteroides sp. nov. isolated from swine feces.</title>
        <authorList>
            <person name="Bak J.E."/>
        </authorList>
    </citation>
    <scope>NUCLEOTIDE SEQUENCE [LARGE SCALE GENOMIC DNA]</scope>
    <source>
        <strain evidence="1 2">AGMB00274</strain>
    </source>
</reference>
<dbReference type="EMBL" id="JAKZMM010000026">
    <property type="protein sequence ID" value="MCJ2381118.1"/>
    <property type="molecule type" value="Genomic_DNA"/>
</dbReference>
<proteinExistence type="predicted"/>
<comment type="caution">
    <text evidence="1">The sequence shown here is derived from an EMBL/GenBank/DDBJ whole genome shotgun (WGS) entry which is preliminary data.</text>
</comment>
<gene>
    <name evidence="1" type="ORF">MUN53_10910</name>
</gene>
<dbReference type="Proteomes" id="UP001165444">
    <property type="component" value="Unassembled WGS sequence"/>
</dbReference>
<protein>
    <submittedName>
        <fullName evidence="1">DUF6169 family protein</fullName>
    </submittedName>
</protein>
<keyword evidence="2" id="KW-1185">Reference proteome</keyword>
<name>A0ABT0C283_9BACT</name>
<evidence type="ECO:0000313" key="2">
    <source>
        <dbReference type="Proteomes" id="UP001165444"/>
    </source>
</evidence>
<sequence>MESSLQRPYEVVKNKDWDYSFQTKHGIIYHAYFIEFSNYHPAFSDVYTFNIEPETDKPHPLDVRISVTVVSILQSFFRDKQRAMLMVCDSLDGKEEKRKNLFDRWFKKYNDGNIRKYDASAVTEDYTIYVSIYLHRANPRSHVLLDAFYDLVKNDFYPID</sequence>
<dbReference type="RefSeq" id="WP_243325448.1">
    <property type="nucleotide sequence ID" value="NZ_JAKZMM010000026.1"/>
</dbReference>
<accession>A0ABT0C283</accession>
<organism evidence="1 2">
    <name type="scientific">Parabacteroides faecalis</name>
    <dbReference type="NCBI Taxonomy" id="2924040"/>
    <lineage>
        <taxon>Bacteria</taxon>
        <taxon>Pseudomonadati</taxon>
        <taxon>Bacteroidota</taxon>
        <taxon>Bacteroidia</taxon>
        <taxon>Bacteroidales</taxon>
        <taxon>Tannerellaceae</taxon>
        <taxon>Parabacteroides</taxon>
    </lineage>
</organism>
<evidence type="ECO:0000313" key="1">
    <source>
        <dbReference type="EMBL" id="MCJ2381118.1"/>
    </source>
</evidence>
<dbReference type="Pfam" id="PF19666">
    <property type="entry name" value="DUF6169"/>
    <property type="match status" value="1"/>
</dbReference>